<dbReference type="Proteomes" id="UP000769528">
    <property type="component" value="Unassembled WGS sequence"/>
</dbReference>
<name>A0A9P8PAH6_9ASCO</name>
<evidence type="ECO:0000313" key="2">
    <source>
        <dbReference type="Proteomes" id="UP000769528"/>
    </source>
</evidence>
<proteinExistence type="predicted"/>
<reference evidence="1" key="2">
    <citation type="submission" date="2021-01" db="EMBL/GenBank/DDBJ databases">
        <authorList>
            <person name="Schikora-Tamarit M.A."/>
        </authorList>
    </citation>
    <scope>NUCLEOTIDE SEQUENCE</scope>
    <source>
        <strain evidence="1">CBS6341</strain>
    </source>
</reference>
<accession>A0A9P8PAH6</accession>
<dbReference type="EMBL" id="JAEUBF010001380">
    <property type="protein sequence ID" value="KAH3667782.1"/>
    <property type="molecule type" value="Genomic_DNA"/>
</dbReference>
<reference evidence="1" key="1">
    <citation type="journal article" date="2021" name="Open Biol.">
        <title>Shared evolutionary footprints suggest mitochondrial oxidative damage underlies multiple complex I losses in fungi.</title>
        <authorList>
            <person name="Schikora-Tamarit M.A."/>
            <person name="Marcet-Houben M."/>
            <person name="Nosek J."/>
            <person name="Gabaldon T."/>
        </authorList>
    </citation>
    <scope>NUCLEOTIDE SEQUENCE</scope>
    <source>
        <strain evidence="1">CBS6341</strain>
    </source>
</reference>
<protein>
    <submittedName>
        <fullName evidence="1">Uncharacterized protein</fullName>
    </submittedName>
</protein>
<gene>
    <name evidence="1" type="ORF">WICMUC_005314</name>
</gene>
<organism evidence="1 2">
    <name type="scientific">Wickerhamomyces mucosus</name>
    <dbReference type="NCBI Taxonomy" id="1378264"/>
    <lineage>
        <taxon>Eukaryota</taxon>
        <taxon>Fungi</taxon>
        <taxon>Dikarya</taxon>
        <taxon>Ascomycota</taxon>
        <taxon>Saccharomycotina</taxon>
        <taxon>Saccharomycetes</taxon>
        <taxon>Phaffomycetales</taxon>
        <taxon>Wickerhamomycetaceae</taxon>
        <taxon>Wickerhamomyces</taxon>
    </lineage>
</organism>
<comment type="caution">
    <text evidence="1">The sequence shown here is derived from an EMBL/GenBank/DDBJ whole genome shotgun (WGS) entry which is preliminary data.</text>
</comment>
<evidence type="ECO:0000313" key="1">
    <source>
        <dbReference type="EMBL" id="KAH3667782.1"/>
    </source>
</evidence>
<dbReference type="AlphaFoldDB" id="A0A9P8PAH6"/>
<sequence>MIFSSLQKSVKKLFSAFNQHTFLSGDDDDIRITLSCMKEYIASLPQSSASDSPINSIIFNVQVIVKCTYQYSLYFLYDGETADDVSPDNIKHATFSFFKGKEVSRAEFIDNIRQAKRYLDFLESRKIEFKPTKVINCTNMEDRDFNFKGLTIVASKFVQRRTWRVLLSDLENMNYKCLRFQDVDLFEINLKSFDLAQKSLIYFRTRKSQIENFVSKQVLIDAVVNAERNIKHQWKNQQIVL</sequence>
<keyword evidence="2" id="KW-1185">Reference proteome</keyword>